<dbReference type="RefSeq" id="WP_115134936.1">
    <property type="nucleotide sequence ID" value="NZ_UGRS01000003.1"/>
</dbReference>
<name>A0A378X7J5_9NEIS</name>
<feature type="transmembrane region" description="Helical" evidence="7">
    <location>
        <begin position="458"/>
        <end position="473"/>
    </location>
</feature>
<evidence type="ECO:0000259" key="8">
    <source>
        <dbReference type="Pfam" id="PF12805"/>
    </source>
</evidence>
<comment type="similarity">
    <text evidence="6">Belongs to the YccS/YhfK family.</text>
</comment>
<feature type="transmembrane region" description="Helical" evidence="7">
    <location>
        <begin position="110"/>
        <end position="130"/>
    </location>
</feature>
<evidence type="ECO:0000256" key="2">
    <source>
        <dbReference type="ARBA" id="ARBA00022475"/>
    </source>
</evidence>
<keyword evidence="3 7" id="KW-0812">Transmembrane</keyword>
<feature type="transmembrane region" description="Helical" evidence="7">
    <location>
        <begin position="12"/>
        <end position="29"/>
    </location>
</feature>
<evidence type="ECO:0000259" key="9">
    <source>
        <dbReference type="Pfam" id="PF13515"/>
    </source>
</evidence>
<feature type="transmembrane region" description="Helical" evidence="7">
    <location>
        <begin position="136"/>
        <end position="156"/>
    </location>
</feature>
<dbReference type="NCBIfam" id="TIGR01666">
    <property type="entry name" value="YCCS"/>
    <property type="match status" value="1"/>
</dbReference>
<dbReference type="InterPro" id="IPR032692">
    <property type="entry name" value="YccS_N"/>
</dbReference>
<feature type="transmembrane region" description="Helical" evidence="7">
    <location>
        <begin position="480"/>
        <end position="496"/>
    </location>
</feature>
<organism evidence="10 11">
    <name type="scientific">Neisseria zoodegmatis</name>
    <dbReference type="NCBI Taxonomy" id="326523"/>
    <lineage>
        <taxon>Bacteria</taxon>
        <taxon>Pseudomonadati</taxon>
        <taxon>Pseudomonadota</taxon>
        <taxon>Betaproteobacteria</taxon>
        <taxon>Neisseriales</taxon>
        <taxon>Neisseriaceae</taxon>
        <taxon>Neisseria</taxon>
    </lineage>
</organism>
<dbReference type="InterPro" id="IPR049453">
    <property type="entry name" value="Memb_transporter_dom"/>
</dbReference>
<sequence length="719" mass="80364">MRTPAVNPKVIATLPVFFSVFIATTLIWYFDVPKLTTPFVLGIIAGGLVDLDNRLTGRLKNIVITLVLFSVSSLAAQFTHGSGLPFILVMTLLTFVFTLLGAVGLRYRTLAFGALAVATYTTLAYTPAMPWFVNPVLILCGTLLYSMMTLVLHIIFPHRPVQENMASAYAALGGYLDAKAAFFDPDEADWLESRQIDLAMKNTEIIEVFNHCRNALFYRMRGQHRHPRTMRMLRYYFTAQDIHERISSAHVDYRELAERLKNTDLIFRINRLLELQGQACRDVAESLRSGHPYQYGKRLERAIQGCRQSLKVYAERHNGSEVHTLQRLLENLFSVDYQLSHIESGDQTADEGASDKTRIAAMESGGLRNVWRTVRSQLNFESAVFRHAVRLAIVVFTACSIVEIFHLHMGYWILLTALFVCQPNYSATKSRIYQRIAGTLLGVVVGSLVPYFTPSVETKLWIVLAATTLFFFFRTNKYSFSTFFITVQALTAMSLAGEDVFALTWTRFTDTLAGTAIAWVAVSYLWPDWRYLTLSRTAGKAVNRNGQYLRHILGQLQTGGSDDVAYRVVRRQAHEAAAALSSTLSDMSGEPEKYGSKLQDGFNLLKLSYALIGYISALGAYRSQMVGGCAPEFTAGFFQTANQIADMLETLATASPEAFQTALVQVNQGLQHLHGLIGEDRQSSILWQQLSLIARQLDPCYTALHGSVESTPAVSEQAE</sequence>
<evidence type="ECO:0000256" key="6">
    <source>
        <dbReference type="ARBA" id="ARBA00043993"/>
    </source>
</evidence>
<dbReference type="Pfam" id="PF13515">
    <property type="entry name" value="FUSC_2"/>
    <property type="match status" value="1"/>
</dbReference>
<feature type="transmembrane region" description="Helical" evidence="7">
    <location>
        <begin position="59"/>
        <end position="78"/>
    </location>
</feature>
<protein>
    <submittedName>
        <fullName evidence="10">Integral membrane protein</fullName>
    </submittedName>
</protein>
<dbReference type="PANTHER" id="PTHR30509:SF8">
    <property type="entry name" value="INNER MEMBRANE PROTEIN YCCS"/>
    <property type="match status" value="1"/>
</dbReference>
<gene>
    <name evidence="10" type="primary">yccS</name>
    <name evidence="10" type="ORF">NCTC12229_02162</name>
</gene>
<dbReference type="AlphaFoldDB" id="A0A378X7J5"/>
<proteinExistence type="inferred from homology"/>
<dbReference type="OrthoDB" id="8670769at2"/>
<dbReference type="InterPro" id="IPR010019">
    <property type="entry name" value="Integral_membrane_YccS"/>
</dbReference>
<feature type="transmembrane region" description="Helical" evidence="7">
    <location>
        <begin position="84"/>
        <end position="103"/>
    </location>
</feature>
<dbReference type="Pfam" id="PF12805">
    <property type="entry name" value="FUSC-like"/>
    <property type="match status" value="1"/>
</dbReference>
<dbReference type="GO" id="GO:0005886">
    <property type="term" value="C:plasma membrane"/>
    <property type="evidence" value="ECO:0007669"/>
    <property type="project" value="UniProtKB-SubCell"/>
</dbReference>
<accession>A0A378X7J5</accession>
<evidence type="ECO:0000313" key="11">
    <source>
        <dbReference type="Proteomes" id="UP000254055"/>
    </source>
</evidence>
<feature type="domain" description="Integral membrane protein YccS N-terminal" evidence="8">
    <location>
        <begin position="61"/>
        <end position="339"/>
    </location>
</feature>
<comment type="subcellular location">
    <subcellularLocation>
        <location evidence="1">Cell membrane</location>
        <topology evidence="1">Multi-pass membrane protein</topology>
    </subcellularLocation>
</comment>
<evidence type="ECO:0000256" key="5">
    <source>
        <dbReference type="ARBA" id="ARBA00023136"/>
    </source>
</evidence>
<feature type="domain" description="Integral membrane bound transporter" evidence="9">
    <location>
        <begin position="398"/>
        <end position="520"/>
    </location>
</feature>
<dbReference type="EMBL" id="UGRS01000003">
    <property type="protein sequence ID" value="SUA48755.1"/>
    <property type="molecule type" value="Genomic_DNA"/>
</dbReference>
<evidence type="ECO:0000256" key="1">
    <source>
        <dbReference type="ARBA" id="ARBA00004651"/>
    </source>
</evidence>
<reference evidence="10 11" key="1">
    <citation type="submission" date="2018-06" db="EMBL/GenBank/DDBJ databases">
        <authorList>
            <consortium name="Pathogen Informatics"/>
            <person name="Doyle S."/>
        </authorList>
    </citation>
    <scope>NUCLEOTIDE SEQUENCE [LARGE SCALE GENOMIC DNA]</scope>
    <source>
        <strain evidence="10 11">NCTC12229</strain>
    </source>
</reference>
<dbReference type="InterPro" id="IPR010020">
    <property type="entry name" value="Integral_membrane_YCCS_YHJK"/>
</dbReference>
<keyword evidence="5 7" id="KW-0472">Membrane</keyword>
<feature type="transmembrane region" description="Helical" evidence="7">
    <location>
        <begin position="508"/>
        <end position="526"/>
    </location>
</feature>
<evidence type="ECO:0000313" key="10">
    <source>
        <dbReference type="EMBL" id="SUA48755.1"/>
    </source>
</evidence>
<keyword evidence="4 7" id="KW-1133">Transmembrane helix</keyword>
<dbReference type="Proteomes" id="UP000254055">
    <property type="component" value="Unassembled WGS sequence"/>
</dbReference>
<evidence type="ECO:0000256" key="4">
    <source>
        <dbReference type="ARBA" id="ARBA00022989"/>
    </source>
</evidence>
<dbReference type="NCBIfam" id="TIGR01667">
    <property type="entry name" value="YCCS_YHFK"/>
    <property type="match status" value="1"/>
</dbReference>
<dbReference type="PANTHER" id="PTHR30509">
    <property type="entry name" value="P-HYDROXYBENZOIC ACID EFFLUX PUMP SUBUNIT-RELATED"/>
    <property type="match status" value="1"/>
</dbReference>
<evidence type="ECO:0000256" key="7">
    <source>
        <dbReference type="SAM" id="Phobius"/>
    </source>
</evidence>
<keyword evidence="2" id="KW-1003">Cell membrane</keyword>
<evidence type="ECO:0000256" key="3">
    <source>
        <dbReference type="ARBA" id="ARBA00022692"/>
    </source>
</evidence>